<evidence type="ECO:0000313" key="2">
    <source>
        <dbReference type="Proteomes" id="UP000317158"/>
    </source>
</evidence>
<dbReference type="EMBL" id="RXIF01000006">
    <property type="protein sequence ID" value="RZN64617.1"/>
    <property type="molecule type" value="Genomic_DNA"/>
</dbReference>
<accession>A0A520KS86</accession>
<name>A0A520KS86_METT2</name>
<gene>
    <name evidence="1" type="ORF">EF806_04610</name>
</gene>
<comment type="caution">
    <text evidence="1">The sequence shown here is derived from an EMBL/GenBank/DDBJ whole genome shotgun (WGS) entry which is preliminary data.</text>
</comment>
<organism evidence="1 2">
    <name type="scientific">Methanoliparum thermophilum</name>
    <dbReference type="NCBI Taxonomy" id="2491083"/>
    <lineage>
        <taxon>Archaea</taxon>
        <taxon>Methanobacteriati</taxon>
        <taxon>Methanobacteriota</taxon>
        <taxon>Candidatus Methanoliparia</taxon>
        <taxon>Candidatus Methanoliparales</taxon>
        <taxon>Candidatus Methanoliparaceae</taxon>
        <taxon>Candidatus Methanoliparum</taxon>
    </lineage>
</organism>
<sequence length="149" mass="17560">MIKYAEEATLGVERKSFEIENRVLGYLLTHRDEIKSKGNAIYLKDLTEALNVKWWQNIFDALRNLGLIKKAKDTSHGKKYYLHIERVVELARERSIEEEETDIETIKNLSQVEEGFCELCGERKWLDHEWRHGEKTFLICSSCVKDLKD</sequence>
<dbReference type="Proteomes" id="UP000317158">
    <property type="component" value="Unassembled WGS sequence"/>
</dbReference>
<reference evidence="1 2" key="1">
    <citation type="journal article" date="2019" name="Nat. Microbiol.">
        <title>Wide diversity of methane and short-chain alkane metabolisms in uncultured archaea.</title>
        <authorList>
            <person name="Borrel G."/>
            <person name="Adam P.S."/>
            <person name="McKay L.J."/>
            <person name="Chen L.X."/>
            <person name="Sierra-Garcia I.N."/>
            <person name="Sieber C.M."/>
            <person name="Letourneur Q."/>
            <person name="Ghozlane A."/>
            <person name="Andersen G.L."/>
            <person name="Li W.J."/>
            <person name="Hallam S.J."/>
            <person name="Muyzer G."/>
            <person name="de Oliveira V.M."/>
            <person name="Inskeep W.P."/>
            <person name="Banfield J.F."/>
            <person name="Gribaldo S."/>
        </authorList>
    </citation>
    <scope>NUCLEOTIDE SEQUENCE [LARGE SCALE GENOMIC DNA]</scope>
    <source>
        <strain evidence="1">NM1a</strain>
    </source>
</reference>
<evidence type="ECO:0000313" key="1">
    <source>
        <dbReference type="EMBL" id="RZN64617.1"/>
    </source>
</evidence>
<dbReference type="AlphaFoldDB" id="A0A520KS86"/>
<protein>
    <submittedName>
        <fullName evidence="1">Uncharacterized protein</fullName>
    </submittedName>
</protein>
<proteinExistence type="predicted"/>